<comment type="similarity">
    <text evidence="2">Belongs to the type-I restriction system S methylase family.</text>
</comment>
<dbReference type="PANTHER" id="PTHR42933">
    <property type="entry name" value="SLR6095 PROTEIN"/>
    <property type="match status" value="1"/>
</dbReference>
<reference evidence="13" key="1">
    <citation type="journal article" date="2019" name="Int. J. Syst. Evol. Microbiol.">
        <title>The Global Catalogue of Microorganisms (GCM) 10K type strain sequencing project: providing services to taxonomists for standard genome sequencing and annotation.</title>
        <authorList>
            <consortium name="The Broad Institute Genomics Platform"/>
            <consortium name="The Broad Institute Genome Sequencing Center for Infectious Disease"/>
            <person name="Wu L."/>
            <person name="Ma J."/>
        </authorList>
    </citation>
    <scope>NUCLEOTIDE SEQUENCE [LARGE SCALE GENOMIC DNA]</scope>
    <source>
        <strain evidence="13">JCM 18204</strain>
    </source>
</reference>
<feature type="domain" description="DNA methylase adenine-specific" evidence="11">
    <location>
        <begin position="133"/>
        <end position="404"/>
    </location>
</feature>
<dbReference type="PANTHER" id="PTHR42933:SF3">
    <property type="entry name" value="TYPE I RESTRICTION ENZYME MJAVIII METHYLASE SUBUNIT"/>
    <property type="match status" value="1"/>
</dbReference>
<dbReference type="InterPro" id="IPR029063">
    <property type="entry name" value="SAM-dependent_MTases_sf"/>
</dbReference>
<dbReference type="InterPro" id="IPR002052">
    <property type="entry name" value="DNA_methylase_N6_adenine_CS"/>
</dbReference>
<dbReference type="CDD" id="cd17521">
    <property type="entry name" value="RMtype1_S_Sau13435ORF2165P_TRD2-CR2_like"/>
    <property type="match status" value="1"/>
</dbReference>
<accession>A0ABP9BJT7</accession>
<dbReference type="Pfam" id="PF01420">
    <property type="entry name" value="Methylase_S"/>
    <property type="match status" value="1"/>
</dbReference>
<dbReference type="InterPro" id="IPR051537">
    <property type="entry name" value="DNA_Adenine_Mtase"/>
</dbReference>
<dbReference type="InterPro" id="IPR000055">
    <property type="entry name" value="Restrct_endonuc_typeI_TRD"/>
</dbReference>
<evidence type="ECO:0000256" key="3">
    <source>
        <dbReference type="ARBA" id="ARBA00011900"/>
    </source>
</evidence>
<dbReference type="Proteomes" id="UP001499959">
    <property type="component" value="Unassembled WGS sequence"/>
</dbReference>
<evidence type="ECO:0000256" key="9">
    <source>
        <dbReference type="ARBA" id="ARBA00047942"/>
    </source>
</evidence>
<organism evidence="12 13">
    <name type="scientific">Lysobacter hankyongensis</name>
    <dbReference type="NCBI Taxonomy" id="1176535"/>
    <lineage>
        <taxon>Bacteria</taxon>
        <taxon>Pseudomonadati</taxon>
        <taxon>Pseudomonadota</taxon>
        <taxon>Gammaproteobacteria</taxon>
        <taxon>Lysobacterales</taxon>
        <taxon>Lysobacteraceae</taxon>
        <taxon>Lysobacter</taxon>
    </lineage>
</organism>
<dbReference type="InterPro" id="IPR038333">
    <property type="entry name" value="T1MK-like_N_sf"/>
</dbReference>
<gene>
    <name evidence="12" type="ORF">GCM10023307_21680</name>
</gene>
<protein>
    <recommendedName>
        <fullName evidence="3">site-specific DNA-methyltransferase (adenine-specific)</fullName>
        <ecNumber evidence="3">2.1.1.72</ecNumber>
    </recommendedName>
</protein>
<evidence type="ECO:0000256" key="5">
    <source>
        <dbReference type="ARBA" id="ARBA00022679"/>
    </source>
</evidence>
<dbReference type="Pfam" id="PF02384">
    <property type="entry name" value="N6_Mtase"/>
    <property type="match status" value="1"/>
</dbReference>
<keyword evidence="4" id="KW-0489">Methyltransferase</keyword>
<evidence type="ECO:0000259" key="11">
    <source>
        <dbReference type="Pfam" id="PF02384"/>
    </source>
</evidence>
<comment type="similarity">
    <text evidence="1">Belongs to the N(4)/N(6)-methyltransferase family.</text>
</comment>
<evidence type="ECO:0000256" key="8">
    <source>
        <dbReference type="ARBA" id="ARBA00023125"/>
    </source>
</evidence>
<dbReference type="Gene3D" id="3.90.220.20">
    <property type="entry name" value="DNA methylase specificity domains"/>
    <property type="match status" value="1"/>
</dbReference>
<evidence type="ECO:0000256" key="1">
    <source>
        <dbReference type="ARBA" id="ARBA00006594"/>
    </source>
</evidence>
<keyword evidence="7" id="KW-0680">Restriction system</keyword>
<feature type="domain" description="Type I restriction modification DNA specificity" evidence="10">
    <location>
        <begin position="617"/>
        <end position="774"/>
    </location>
</feature>
<evidence type="ECO:0000313" key="13">
    <source>
        <dbReference type="Proteomes" id="UP001499959"/>
    </source>
</evidence>
<dbReference type="InterPro" id="IPR044946">
    <property type="entry name" value="Restrct_endonuc_typeI_TRD_sf"/>
</dbReference>
<keyword evidence="13" id="KW-1185">Reference proteome</keyword>
<dbReference type="PRINTS" id="PR00507">
    <property type="entry name" value="N12N6MTFRASE"/>
</dbReference>
<dbReference type="EC" id="2.1.1.72" evidence="3"/>
<sequence length="808" mass="90484">MLDTDTKRRIDTARDILVGKVPDPKSQVEQITIALIYKFMDDMDHEAHELGGKRKFFTGQYARYAWSKLMRAGLGGHEILALYAEGIEKMPKNPGIPALFRDIFKNAYLPYRDPETLRAFLKIIDEFEYDHSERLGDAFEYLLSVLGSQGDAGQFRTPRHIIDFMVEVIQPKKHEVVLDPACGTAGFLISAYKYILRTNVDAKGRSKLGPDDRARLATNFKGYDISPDMVRLSLVNLYLHGFSDPHVYEYDTLTQDDRWNEMADVILANPPFMSPKGGIRPHNRFSIDAKRSEVLFVDYMAEHLSAKGRAGIIVPEGVIFQSQTAYRALRKLLVDNVLVAVVSLPAGCFNPYSGVKTSILIFDKPLAKKSDSIAFFKVENDGFGLGAQRRPIEKNDLPQVQAEIAAYLQALRDGEPVEALTLTTGHVVAKAKIAEGGEYGLSGERYREGAVQSARFPWMTVESLVETVTPPKKIQKTEFGTAGRFPIIDQSQDAIAGWTNDESSLIHPIKPLVIFGDHTCAIKLIEAPFAQGADGIKILQTIDILDPRFLFHILRARPLTSDGYQRHYSKLKKHKIPLPPLDLQKEIVAEIEGYQKVVDGARTVLDSYRPHISVHPDWPVLELGEITKPEYGFTDKAAEQGDARFVRITDISQDGRLRTEDPKFITLSDDSRKALLSNGDILVARTGATFGKTMIFEETYPAVFASFLIRLRFSKDRVLPRYYWAFAQSDLYWSQAAALMTGGGQPQFNGNALVHVKIPLPSLAIQQAIVAEIEAEQALVAANRELIARFEQKIQATLARVWGEERGV</sequence>
<evidence type="ECO:0000313" key="12">
    <source>
        <dbReference type="EMBL" id="GAA4795552.1"/>
    </source>
</evidence>
<evidence type="ECO:0000259" key="10">
    <source>
        <dbReference type="Pfam" id="PF01420"/>
    </source>
</evidence>
<evidence type="ECO:0000256" key="4">
    <source>
        <dbReference type="ARBA" id="ARBA00022603"/>
    </source>
</evidence>
<evidence type="ECO:0000256" key="6">
    <source>
        <dbReference type="ARBA" id="ARBA00022691"/>
    </source>
</evidence>
<dbReference type="PROSITE" id="PS00092">
    <property type="entry name" value="N6_MTASE"/>
    <property type="match status" value="1"/>
</dbReference>
<keyword evidence="6" id="KW-0949">S-adenosyl-L-methionine</keyword>
<dbReference type="RefSeq" id="WP_345303340.1">
    <property type="nucleotide sequence ID" value="NZ_BAABJE010000010.1"/>
</dbReference>
<name>A0ABP9BJT7_9GAMM</name>
<keyword evidence="5" id="KW-0808">Transferase</keyword>
<comment type="catalytic activity">
    <reaction evidence="9">
        <text>a 2'-deoxyadenosine in DNA + S-adenosyl-L-methionine = an N(6)-methyl-2'-deoxyadenosine in DNA + S-adenosyl-L-homocysteine + H(+)</text>
        <dbReference type="Rhea" id="RHEA:15197"/>
        <dbReference type="Rhea" id="RHEA-COMP:12418"/>
        <dbReference type="Rhea" id="RHEA-COMP:12419"/>
        <dbReference type="ChEBI" id="CHEBI:15378"/>
        <dbReference type="ChEBI" id="CHEBI:57856"/>
        <dbReference type="ChEBI" id="CHEBI:59789"/>
        <dbReference type="ChEBI" id="CHEBI:90615"/>
        <dbReference type="ChEBI" id="CHEBI:90616"/>
        <dbReference type="EC" id="2.1.1.72"/>
    </reaction>
</comment>
<evidence type="ECO:0000256" key="2">
    <source>
        <dbReference type="ARBA" id="ARBA00010923"/>
    </source>
</evidence>
<keyword evidence="8" id="KW-0238">DNA-binding</keyword>
<dbReference type="InterPro" id="IPR003356">
    <property type="entry name" value="DNA_methylase_A-5"/>
</dbReference>
<proteinExistence type="inferred from homology"/>
<dbReference type="EMBL" id="BAABJE010000010">
    <property type="protein sequence ID" value="GAA4795552.1"/>
    <property type="molecule type" value="Genomic_DNA"/>
</dbReference>
<dbReference type="SUPFAM" id="SSF53335">
    <property type="entry name" value="S-adenosyl-L-methionine-dependent methyltransferases"/>
    <property type="match status" value="1"/>
</dbReference>
<evidence type="ECO:0000256" key="7">
    <source>
        <dbReference type="ARBA" id="ARBA00022747"/>
    </source>
</evidence>
<dbReference type="Gene3D" id="3.40.50.150">
    <property type="entry name" value="Vaccinia Virus protein VP39"/>
    <property type="match status" value="1"/>
</dbReference>
<dbReference type="SUPFAM" id="SSF116734">
    <property type="entry name" value="DNA methylase specificity domain"/>
    <property type="match status" value="2"/>
</dbReference>
<comment type="caution">
    <text evidence="12">The sequence shown here is derived from an EMBL/GenBank/DDBJ whole genome shotgun (WGS) entry which is preliminary data.</text>
</comment>
<dbReference type="Gene3D" id="1.20.1260.30">
    <property type="match status" value="1"/>
</dbReference>